<dbReference type="PANTHER" id="PTHR42711:SF5">
    <property type="entry name" value="ABC TRANSPORTER ATP-BINDING PROTEIN NATA"/>
    <property type="match status" value="1"/>
</dbReference>
<feature type="domain" description="ABC transporter" evidence="7">
    <location>
        <begin position="5"/>
        <end position="237"/>
    </location>
</feature>
<dbReference type="RefSeq" id="WP_173073973.1">
    <property type="nucleotide sequence ID" value="NZ_BAABJB010000016.1"/>
</dbReference>
<keyword evidence="9" id="KW-1185">Reference proteome</keyword>
<evidence type="ECO:0000256" key="1">
    <source>
        <dbReference type="ARBA" id="ARBA00004202"/>
    </source>
</evidence>
<dbReference type="PANTHER" id="PTHR42711">
    <property type="entry name" value="ABC TRANSPORTER ATP-BINDING PROTEIN"/>
    <property type="match status" value="1"/>
</dbReference>
<dbReference type="EMBL" id="BLPG01000001">
    <property type="protein sequence ID" value="GFJ87146.1"/>
    <property type="molecule type" value="Genomic_DNA"/>
</dbReference>
<name>A0A6V8KZC4_9ACTN</name>
<keyword evidence="6" id="KW-0046">Antibiotic resistance</keyword>
<keyword evidence="5 8" id="KW-0067">ATP-binding</keyword>
<dbReference type="SMART" id="SM00382">
    <property type="entry name" value="AAA"/>
    <property type="match status" value="1"/>
</dbReference>
<proteinExistence type="inferred from homology"/>
<dbReference type="Gene3D" id="3.40.50.300">
    <property type="entry name" value="P-loop containing nucleotide triphosphate hydrolases"/>
    <property type="match status" value="1"/>
</dbReference>
<dbReference type="InterPro" id="IPR003593">
    <property type="entry name" value="AAA+_ATPase"/>
</dbReference>
<dbReference type="InterPro" id="IPR003439">
    <property type="entry name" value="ABC_transporter-like_ATP-bd"/>
</dbReference>
<comment type="subcellular location">
    <subcellularLocation>
        <location evidence="1">Cell membrane</location>
        <topology evidence="1">Peripheral membrane protein</topology>
    </subcellularLocation>
</comment>
<accession>A0A6V8KZC4</accession>
<dbReference type="InterPro" id="IPR050763">
    <property type="entry name" value="ABC_transporter_ATP-binding"/>
</dbReference>
<organism evidence="8 9">
    <name type="scientific">Phytohabitans rumicis</name>
    <dbReference type="NCBI Taxonomy" id="1076125"/>
    <lineage>
        <taxon>Bacteria</taxon>
        <taxon>Bacillati</taxon>
        <taxon>Actinomycetota</taxon>
        <taxon>Actinomycetes</taxon>
        <taxon>Micromonosporales</taxon>
        <taxon>Micromonosporaceae</taxon>
    </lineage>
</organism>
<evidence type="ECO:0000313" key="9">
    <source>
        <dbReference type="Proteomes" id="UP000482960"/>
    </source>
</evidence>
<protein>
    <submittedName>
        <fullName evidence="8">Multidrug ABC transporter ATP-binding protein</fullName>
    </submittedName>
</protein>
<comment type="similarity">
    <text evidence="2">Belongs to the ABC transporter superfamily.</text>
</comment>
<evidence type="ECO:0000256" key="5">
    <source>
        <dbReference type="ARBA" id="ARBA00022840"/>
    </source>
</evidence>
<dbReference type="Pfam" id="PF00005">
    <property type="entry name" value="ABC_tran"/>
    <property type="match status" value="1"/>
</dbReference>
<evidence type="ECO:0000259" key="7">
    <source>
        <dbReference type="PROSITE" id="PS50893"/>
    </source>
</evidence>
<dbReference type="GO" id="GO:0046677">
    <property type="term" value="P:response to antibiotic"/>
    <property type="evidence" value="ECO:0007669"/>
    <property type="project" value="UniProtKB-KW"/>
</dbReference>
<reference evidence="8 9" key="2">
    <citation type="submission" date="2020-03" db="EMBL/GenBank/DDBJ databases">
        <authorList>
            <person name="Ichikawa N."/>
            <person name="Kimura A."/>
            <person name="Kitahashi Y."/>
            <person name="Uohara A."/>
        </authorList>
    </citation>
    <scope>NUCLEOTIDE SEQUENCE [LARGE SCALE GENOMIC DNA]</scope>
    <source>
        <strain evidence="8 9">NBRC 108638</strain>
    </source>
</reference>
<dbReference type="InterPro" id="IPR027417">
    <property type="entry name" value="P-loop_NTPase"/>
</dbReference>
<dbReference type="GO" id="GO:0005886">
    <property type="term" value="C:plasma membrane"/>
    <property type="evidence" value="ECO:0007669"/>
    <property type="project" value="UniProtKB-SubCell"/>
</dbReference>
<dbReference type="Proteomes" id="UP000482960">
    <property type="component" value="Unassembled WGS sequence"/>
</dbReference>
<dbReference type="PROSITE" id="PS50893">
    <property type="entry name" value="ABC_TRANSPORTER_2"/>
    <property type="match status" value="1"/>
</dbReference>
<dbReference type="AlphaFoldDB" id="A0A6V8KZC4"/>
<dbReference type="GO" id="GO:0005524">
    <property type="term" value="F:ATP binding"/>
    <property type="evidence" value="ECO:0007669"/>
    <property type="project" value="UniProtKB-KW"/>
</dbReference>
<keyword evidence="3" id="KW-0813">Transport</keyword>
<gene>
    <name evidence="8" type="ORF">Prum_007880</name>
</gene>
<dbReference type="SUPFAM" id="SSF52540">
    <property type="entry name" value="P-loop containing nucleoside triphosphate hydrolases"/>
    <property type="match status" value="1"/>
</dbReference>
<evidence type="ECO:0000256" key="3">
    <source>
        <dbReference type="ARBA" id="ARBA00022448"/>
    </source>
</evidence>
<sequence>MSAALEVRDLVKRYPKGRVNAVDGLTFEVAAGEIFGLLGPNGAGKSTTIGVLTTRVRATSGYAAVCGVDVHRDPVGARRLLAMVPQRTNLDRSLSPRRNLLFHAAYHDVPARVRRARAAELLEAFGLAERADERIEVLSGGMTQRIMIARALMHQPQVLFLDEPTAGLDPQSRLFLWDRVRELRERGVTIVLTTHDMDEAADLAHRVGIVDHGKLLALDTPAALIRGLADRTVLDLSVVPAPRDDPASVLTALTTVDGVKRGEWVAPCPTPPGATSANGQRRLRLHLDSEPTAALALLVAVLDRRQARLSDVHVGRASLEDVFIAFTGRGLR</sequence>
<keyword evidence="4" id="KW-0547">Nucleotide-binding</keyword>
<comment type="caution">
    <text evidence="8">The sequence shown here is derived from an EMBL/GenBank/DDBJ whole genome shotgun (WGS) entry which is preliminary data.</text>
</comment>
<dbReference type="GO" id="GO:0016887">
    <property type="term" value="F:ATP hydrolysis activity"/>
    <property type="evidence" value="ECO:0007669"/>
    <property type="project" value="InterPro"/>
</dbReference>
<evidence type="ECO:0000256" key="4">
    <source>
        <dbReference type="ARBA" id="ARBA00022741"/>
    </source>
</evidence>
<evidence type="ECO:0000256" key="2">
    <source>
        <dbReference type="ARBA" id="ARBA00005417"/>
    </source>
</evidence>
<evidence type="ECO:0000256" key="6">
    <source>
        <dbReference type="ARBA" id="ARBA00023251"/>
    </source>
</evidence>
<evidence type="ECO:0000313" key="8">
    <source>
        <dbReference type="EMBL" id="GFJ87146.1"/>
    </source>
</evidence>
<reference evidence="8 9" key="1">
    <citation type="submission" date="2020-03" db="EMBL/GenBank/DDBJ databases">
        <title>Whole genome shotgun sequence of Phytohabitans rumicis NBRC 108638.</title>
        <authorList>
            <person name="Komaki H."/>
            <person name="Tamura T."/>
        </authorList>
    </citation>
    <scope>NUCLEOTIDE SEQUENCE [LARGE SCALE GENOMIC DNA]</scope>
    <source>
        <strain evidence="8 9">NBRC 108638</strain>
    </source>
</reference>